<dbReference type="AlphaFoldDB" id="A0A518AS25"/>
<dbReference type="GO" id="GO:0006352">
    <property type="term" value="P:DNA-templated transcription initiation"/>
    <property type="evidence" value="ECO:0007669"/>
    <property type="project" value="InterPro"/>
</dbReference>
<reference evidence="6 7" key="1">
    <citation type="submission" date="2019-02" db="EMBL/GenBank/DDBJ databases">
        <title>Deep-cultivation of Planctomycetes and their phenomic and genomic characterization uncovers novel biology.</title>
        <authorList>
            <person name="Wiegand S."/>
            <person name="Jogler M."/>
            <person name="Boedeker C."/>
            <person name="Pinto D."/>
            <person name="Vollmers J."/>
            <person name="Rivas-Marin E."/>
            <person name="Kohn T."/>
            <person name="Peeters S.H."/>
            <person name="Heuer A."/>
            <person name="Rast P."/>
            <person name="Oberbeckmann S."/>
            <person name="Bunk B."/>
            <person name="Jeske O."/>
            <person name="Meyerdierks A."/>
            <person name="Storesund J.E."/>
            <person name="Kallscheuer N."/>
            <person name="Luecker S."/>
            <person name="Lage O.M."/>
            <person name="Pohl T."/>
            <person name="Merkel B.J."/>
            <person name="Hornburger P."/>
            <person name="Mueller R.-W."/>
            <person name="Bruemmer F."/>
            <person name="Labrenz M."/>
            <person name="Spormann A.M."/>
            <person name="Op den Camp H."/>
            <person name="Overmann J."/>
            <person name="Amann R."/>
            <person name="Jetten M.S.M."/>
            <person name="Mascher T."/>
            <person name="Medema M.H."/>
            <person name="Devos D.P."/>
            <person name="Kaster A.-K."/>
            <person name="Ovreas L."/>
            <person name="Rohde M."/>
            <person name="Galperin M.Y."/>
            <person name="Jogler C."/>
        </authorList>
    </citation>
    <scope>NUCLEOTIDE SEQUENCE [LARGE SCALE GENOMIC DNA]</scope>
    <source>
        <strain evidence="6 7">Pan181</strain>
    </source>
</reference>
<dbReference type="Proteomes" id="UP000315750">
    <property type="component" value="Chromosome"/>
</dbReference>
<dbReference type="GO" id="GO:0016987">
    <property type="term" value="F:sigma factor activity"/>
    <property type="evidence" value="ECO:0007669"/>
    <property type="project" value="UniProtKB-KW"/>
</dbReference>
<accession>A0A518AS25</accession>
<dbReference type="PANTHER" id="PTHR43133:SF8">
    <property type="entry name" value="RNA POLYMERASE SIGMA FACTOR HI_1459-RELATED"/>
    <property type="match status" value="1"/>
</dbReference>
<keyword evidence="2" id="KW-0731">Sigma factor</keyword>
<keyword evidence="4" id="KW-0804">Transcription</keyword>
<dbReference type="OrthoDB" id="286292at2"/>
<dbReference type="SUPFAM" id="SSF88946">
    <property type="entry name" value="Sigma2 domain of RNA polymerase sigma factors"/>
    <property type="match status" value="1"/>
</dbReference>
<evidence type="ECO:0000256" key="1">
    <source>
        <dbReference type="ARBA" id="ARBA00023015"/>
    </source>
</evidence>
<evidence type="ECO:0000256" key="3">
    <source>
        <dbReference type="ARBA" id="ARBA00023125"/>
    </source>
</evidence>
<dbReference type="KEGG" id="amuc:Pan181_37480"/>
<dbReference type="InterPro" id="IPR039425">
    <property type="entry name" value="RNA_pol_sigma-70-like"/>
</dbReference>
<keyword evidence="3" id="KW-0238">DNA-binding</keyword>
<dbReference type="GO" id="GO:0003677">
    <property type="term" value="F:DNA binding"/>
    <property type="evidence" value="ECO:0007669"/>
    <property type="project" value="UniProtKB-KW"/>
</dbReference>
<protein>
    <submittedName>
        <fullName evidence="6">RNA polymerase sigma factor</fullName>
    </submittedName>
</protein>
<keyword evidence="1" id="KW-0805">Transcription regulation</keyword>
<dbReference type="EMBL" id="CP036278">
    <property type="protein sequence ID" value="QDU57530.1"/>
    <property type="molecule type" value="Genomic_DNA"/>
</dbReference>
<proteinExistence type="predicted"/>
<dbReference type="Gene3D" id="1.10.1740.10">
    <property type="match status" value="1"/>
</dbReference>
<dbReference type="PANTHER" id="PTHR43133">
    <property type="entry name" value="RNA POLYMERASE ECF-TYPE SIGMA FACTO"/>
    <property type="match status" value="1"/>
</dbReference>
<evidence type="ECO:0000313" key="6">
    <source>
        <dbReference type="EMBL" id="QDU57530.1"/>
    </source>
</evidence>
<evidence type="ECO:0000256" key="2">
    <source>
        <dbReference type="ARBA" id="ARBA00023082"/>
    </source>
</evidence>
<dbReference type="Pfam" id="PF04542">
    <property type="entry name" value="Sigma70_r2"/>
    <property type="match status" value="1"/>
</dbReference>
<evidence type="ECO:0000259" key="5">
    <source>
        <dbReference type="Pfam" id="PF04542"/>
    </source>
</evidence>
<name>A0A518AS25_9BACT</name>
<keyword evidence="7" id="KW-1185">Reference proteome</keyword>
<evidence type="ECO:0000256" key="4">
    <source>
        <dbReference type="ARBA" id="ARBA00023163"/>
    </source>
</evidence>
<feature type="domain" description="RNA polymerase sigma-70 region 2" evidence="5">
    <location>
        <begin position="32"/>
        <end position="102"/>
    </location>
</feature>
<organism evidence="6 7">
    <name type="scientific">Aeoliella mucimassa</name>
    <dbReference type="NCBI Taxonomy" id="2527972"/>
    <lineage>
        <taxon>Bacteria</taxon>
        <taxon>Pseudomonadati</taxon>
        <taxon>Planctomycetota</taxon>
        <taxon>Planctomycetia</taxon>
        <taxon>Pirellulales</taxon>
        <taxon>Lacipirellulaceae</taxon>
        <taxon>Aeoliella</taxon>
    </lineage>
</organism>
<dbReference type="InterPro" id="IPR013325">
    <property type="entry name" value="RNA_pol_sigma_r2"/>
</dbReference>
<evidence type="ECO:0000313" key="7">
    <source>
        <dbReference type="Proteomes" id="UP000315750"/>
    </source>
</evidence>
<gene>
    <name evidence="6" type="ORF">Pan181_37480</name>
</gene>
<dbReference type="InterPro" id="IPR007627">
    <property type="entry name" value="RNA_pol_sigma70_r2"/>
</dbReference>
<sequence length="206" mass="23446">MDMTDDEEDDLRIMVNLTDDLDEVRDDAIRDLLRKHGGVVKGMLRKVFRNTLTENEVQEVLLRTATKAWKHADSYDDAKAKLSTWLVAIALNEARDLIAENRADFALVDEEFLAVQFAKAESEDEPTKQEKKVVRDFKVVLSRLPKLQRAIIEADLACGDIADGERLAELHGTSKNSIYVSRNKARATIERELKKMGHFDPQHIAE</sequence>